<keyword evidence="1" id="KW-0732">Signal</keyword>
<dbReference type="EMBL" id="SMFR01000001">
    <property type="protein sequence ID" value="TCK00560.1"/>
    <property type="molecule type" value="Genomic_DNA"/>
</dbReference>
<dbReference type="Proteomes" id="UP000294856">
    <property type="component" value="Unassembled WGS sequence"/>
</dbReference>
<proteinExistence type="predicted"/>
<dbReference type="RefSeq" id="WP_132369729.1">
    <property type="nucleotide sequence ID" value="NZ_SMFR01000001.1"/>
</dbReference>
<organism evidence="2 3">
    <name type="scientific">Nocardia alba</name>
    <dbReference type="NCBI Taxonomy" id="225051"/>
    <lineage>
        <taxon>Bacteria</taxon>
        <taxon>Bacillati</taxon>
        <taxon>Actinomycetota</taxon>
        <taxon>Actinomycetes</taxon>
        <taxon>Mycobacteriales</taxon>
        <taxon>Nocardiaceae</taxon>
        <taxon>Nocardia</taxon>
    </lineage>
</organism>
<evidence type="ECO:0000313" key="3">
    <source>
        <dbReference type="Proteomes" id="UP000294856"/>
    </source>
</evidence>
<evidence type="ECO:0000256" key="1">
    <source>
        <dbReference type="SAM" id="SignalP"/>
    </source>
</evidence>
<comment type="caution">
    <text evidence="2">The sequence shown here is derived from an EMBL/GenBank/DDBJ whole genome shotgun (WGS) entry which is preliminary data.</text>
</comment>
<sequence>MFDGHLSGSSRKLKKFIAATCLAIAATAAFASTAHAAPAPGFDPSTVTTSPVEAAPIALTPEQRAYCLNITTNGLIGMGLGALGGFFAGSAIGAIPGALIGGVVGGSTGSSAPMPDADANGQPPVVKCFSGGAF</sequence>
<evidence type="ECO:0000313" key="2">
    <source>
        <dbReference type="EMBL" id="TCK00560.1"/>
    </source>
</evidence>
<dbReference type="AlphaFoldDB" id="A0A4R1G2U0"/>
<name>A0A4R1G2U0_9NOCA</name>
<reference evidence="2 3" key="1">
    <citation type="submission" date="2019-03" db="EMBL/GenBank/DDBJ databases">
        <title>Genomic Encyclopedia of Type Strains, Phase IV (KMG-IV): sequencing the most valuable type-strain genomes for metagenomic binning, comparative biology and taxonomic classification.</title>
        <authorList>
            <person name="Goeker M."/>
        </authorList>
    </citation>
    <scope>NUCLEOTIDE SEQUENCE [LARGE SCALE GENOMIC DNA]</scope>
    <source>
        <strain evidence="2 3">DSM 44684</strain>
    </source>
</reference>
<feature type="chain" id="PRO_5020286394" evidence="1">
    <location>
        <begin position="37"/>
        <end position="134"/>
    </location>
</feature>
<protein>
    <submittedName>
        <fullName evidence="2">Uncharacterized protein</fullName>
    </submittedName>
</protein>
<accession>A0A4R1G2U0</accession>
<gene>
    <name evidence="2" type="ORF">DFR71_1566</name>
</gene>
<keyword evidence="3" id="KW-1185">Reference proteome</keyword>
<feature type="signal peptide" evidence="1">
    <location>
        <begin position="1"/>
        <end position="36"/>
    </location>
</feature>